<feature type="binding site" evidence="2">
    <location>
        <position position="46"/>
    </location>
    <ligand>
        <name>substrate</name>
    </ligand>
</feature>
<dbReference type="CDD" id="cd00475">
    <property type="entry name" value="Cis_IPPS"/>
    <property type="match status" value="1"/>
</dbReference>
<keyword evidence="2" id="KW-0460">Magnesium</keyword>
<feature type="binding site" evidence="2">
    <location>
        <position position="29"/>
    </location>
    <ligand>
        <name>Mg(2+)</name>
        <dbReference type="ChEBI" id="CHEBI:18420"/>
    </ligand>
</feature>
<feature type="active site" description="Proton acceptor" evidence="2">
    <location>
        <position position="77"/>
    </location>
</feature>
<dbReference type="Gene3D" id="3.40.1180.10">
    <property type="entry name" value="Decaprenyl diphosphate synthase-like"/>
    <property type="match status" value="1"/>
</dbReference>
<evidence type="ECO:0000256" key="1">
    <source>
        <dbReference type="ARBA" id="ARBA00022679"/>
    </source>
</evidence>
<dbReference type="PANTHER" id="PTHR10291">
    <property type="entry name" value="DEHYDRODOLICHYL DIPHOSPHATE SYNTHASE FAMILY MEMBER"/>
    <property type="match status" value="1"/>
</dbReference>
<dbReference type="GO" id="GO:0005829">
    <property type="term" value="C:cytosol"/>
    <property type="evidence" value="ECO:0007669"/>
    <property type="project" value="TreeGrafter"/>
</dbReference>
<evidence type="ECO:0000313" key="5">
    <source>
        <dbReference type="Proteomes" id="UP001108027"/>
    </source>
</evidence>
<dbReference type="EMBL" id="JAJGNA010000003">
    <property type="protein sequence ID" value="MCC4307722.1"/>
    <property type="molecule type" value="Genomic_DNA"/>
</dbReference>
<organism evidence="4 5">
    <name type="scientific">Alloalcanivorax marinus</name>
    <dbReference type="NCBI Taxonomy" id="1177169"/>
    <lineage>
        <taxon>Bacteria</taxon>
        <taxon>Pseudomonadati</taxon>
        <taxon>Pseudomonadota</taxon>
        <taxon>Gammaproteobacteria</taxon>
        <taxon>Oceanospirillales</taxon>
        <taxon>Alcanivoracaceae</taxon>
        <taxon>Alloalcanivorax</taxon>
    </lineage>
</organism>
<protein>
    <recommendedName>
        <fullName evidence="2">Ditrans,polycis-undecaprenyl-diphosphate synthase ((2E,6E)-farnesyl-diphosphate specific)</fullName>
        <ecNumber evidence="2">2.5.1.31</ecNumber>
    </recommendedName>
    <alternativeName>
        <fullName evidence="2">Ditrans,polycis-undecaprenylcistransferase</fullName>
    </alternativeName>
    <alternativeName>
        <fullName evidence="2">Undecaprenyl diphosphate synthase</fullName>
        <shortName evidence="2">UDS</shortName>
    </alternativeName>
    <alternativeName>
        <fullName evidence="2">Undecaprenyl pyrophosphate synthase</fullName>
        <shortName evidence="2">UPP synthase</shortName>
    </alternativeName>
</protein>
<dbReference type="GO" id="GO:0071555">
    <property type="term" value="P:cell wall organization"/>
    <property type="evidence" value="ECO:0007669"/>
    <property type="project" value="UniProtKB-KW"/>
</dbReference>
<dbReference type="PANTHER" id="PTHR10291:SF0">
    <property type="entry name" value="DEHYDRODOLICHYL DIPHOSPHATE SYNTHASE 2"/>
    <property type="match status" value="1"/>
</dbReference>
<feature type="binding site" evidence="2">
    <location>
        <position position="216"/>
    </location>
    <ligand>
        <name>Mg(2+)</name>
        <dbReference type="ChEBI" id="CHEBI:18420"/>
    </ligand>
</feature>
<dbReference type="InterPro" id="IPR001441">
    <property type="entry name" value="UPP_synth-like"/>
</dbReference>
<feature type="binding site" evidence="2">
    <location>
        <position position="80"/>
    </location>
    <ligand>
        <name>substrate</name>
    </ligand>
</feature>
<dbReference type="Pfam" id="PF01255">
    <property type="entry name" value="Prenyltransf"/>
    <property type="match status" value="1"/>
</dbReference>
<dbReference type="RefSeq" id="WP_204430486.1">
    <property type="nucleotide sequence ID" value="NZ_JADDOL010000017.1"/>
</dbReference>
<dbReference type="SUPFAM" id="SSF64005">
    <property type="entry name" value="Undecaprenyl diphosphate synthase"/>
    <property type="match status" value="1"/>
</dbReference>
<dbReference type="EC" id="2.5.1.31" evidence="2"/>
<evidence type="ECO:0000313" key="4">
    <source>
        <dbReference type="EMBL" id="MCC4307722.1"/>
    </source>
</evidence>
<feature type="binding site" evidence="2">
    <location>
        <position position="34"/>
    </location>
    <ligand>
        <name>substrate</name>
    </ligand>
</feature>
<feature type="region of interest" description="Disordered" evidence="3">
    <location>
        <begin position="1"/>
        <end position="21"/>
    </location>
</feature>
<keyword evidence="2" id="KW-0573">Peptidoglycan synthesis</keyword>
<evidence type="ECO:0000256" key="3">
    <source>
        <dbReference type="SAM" id="MobiDB-lite"/>
    </source>
</evidence>
<comment type="catalytic activity">
    <reaction evidence="2">
        <text>8 isopentenyl diphosphate + (2E,6E)-farnesyl diphosphate = di-trans,octa-cis-undecaprenyl diphosphate + 8 diphosphate</text>
        <dbReference type="Rhea" id="RHEA:27551"/>
        <dbReference type="ChEBI" id="CHEBI:33019"/>
        <dbReference type="ChEBI" id="CHEBI:58405"/>
        <dbReference type="ChEBI" id="CHEBI:128769"/>
        <dbReference type="ChEBI" id="CHEBI:175763"/>
        <dbReference type="EC" id="2.5.1.31"/>
    </reaction>
</comment>
<dbReference type="GO" id="GO:0016094">
    <property type="term" value="P:polyprenol biosynthetic process"/>
    <property type="evidence" value="ECO:0007669"/>
    <property type="project" value="TreeGrafter"/>
</dbReference>
<evidence type="ECO:0000256" key="2">
    <source>
        <dbReference type="HAMAP-Rule" id="MF_01139"/>
    </source>
</evidence>
<proteinExistence type="inferred from homology"/>
<reference evidence="4" key="1">
    <citation type="submission" date="2021-10" db="EMBL/GenBank/DDBJ databases">
        <title>The diversity and Nitrogen Metabolism of Culturable Nitrate-Utilizing Bacteria Within the Oxygen Minimum Zone of the Changjiang (Yangtze River)Estuary.</title>
        <authorList>
            <person name="Zhang D."/>
            <person name="Zheng J."/>
            <person name="Liu S."/>
            <person name="He W."/>
        </authorList>
    </citation>
    <scope>NUCLEOTIDE SEQUENCE</scope>
    <source>
        <strain evidence="4">FXH-223</strain>
    </source>
</reference>
<dbReference type="PROSITE" id="PS01066">
    <property type="entry name" value="UPP_SYNTHASE"/>
    <property type="match status" value="1"/>
</dbReference>
<feature type="binding site" evidence="2">
    <location>
        <begin position="74"/>
        <end position="76"/>
    </location>
    <ligand>
        <name>substrate</name>
    </ligand>
</feature>
<dbReference type="AlphaFoldDB" id="A0A9Q3UIP9"/>
<dbReference type="Proteomes" id="UP001108027">
    <property type="component" value="Unassembled WGS sequence"/>
</dbReference>
<feature type="binding site" evidence="2">
    <location>
        <position position="197"/>
    </location>
    <ligand>
        <name>substrate</name>
    </ligand>
</feature>
<dbReference type="InterPro" id="IPR018520">
    <property type="entry name" value="UPP_synth-like_CS"/>
</dbReference>
<comment type="caution">
    <text evidence="2">Lacks conserved residue(s) required for the propagation of feature annotation.</text>
</comment>
<comment type="caution">
    <text evidence="4">The sequence shown here is derived from an EMBL/GenBank/DDBJ whole genome shotgun (WGS) entry which is preliminary data.</text>
</comment>
<keyword evidence="2" id="KW-0133">Cell shape</keyword>
<comment type="function">
    <text evidence="2">Catalyzes the sequential condensation of isopentenyl diphosphate (IPP) with (2E,6E)-farnesyl diphosphate (E,E-FPP) to yield (2Z,6Z,10Z,14Z,18Z,22Z,26Z,30Z,34E,38E)-undecaprenyl diphosphate (di-trans,octa-cis-UPP). UPP is the precursor of glycosyl carrier lipid in the biosynthesis of bacterial cell wall polysaccharide components such as peptidoglycan and lipopolysaccharide.</text>
</comment>
<dbReference type="GO" id="GO:0009252">
    <property type="term" value="P:peptidoglycan biosynthetic process"/>
    <property type="evidence" value="ECO:0007669"/>
    <property type="project" value="UniProtKB-UniRule"/>
</dbReference>
<keyword evidence="5" id="KW-1185">Reference proteome</keyword>
<dbReference type="InterPro" id="IPR036424">
    <property type="entry name" value="UPP_synth-like_sf"/>
</dbReference>
<comment type="cofactor">
    <cofactor evidence="2">
        <name>Mg(2+)</name>
        <dbReference type="ChEBI" id="CHEBI:18420"/>
    </cofactor>
    <text evidence="2">Binds 2 magnesium ions per subunit.</text>
</comment>
<sequence>MDDKKPDSSAPDIDSHQGTVPRHVAIIMDGNNRWARRRGLPGAEGHRAGERTLQKVIRRAARQGVEVVTLFAFSSENWRRPEDEVNHLMGLFVNALGQRVDQLHDNRVRLRFIGDRSAFEPALRDGMAEAEARTAGNDRMTVVVAVNYGGQWDLAQAAAALAREVRDGGLDPDRIDAAALDRRVSTADLPPLDLLIRTGGEQRLSNFLLWQAAYAELYFTPALWPDFDGDELDAALADYAGRQRRFGRSGEQLDADGEAEC</sequence>
<dbReference type="FunFam" id="3.40.1180.10:FF:000001">
    <property type="entry name" value="(2E,6E)-farnesyl-diphosphate-specific ditrans,polycis-undecaprenyl-diphosphate synthase"/>
    <property type="match status" value="1"/>
</dbReference>
<feature type="binding site" evidence="2">
    <location>
        <begin position="203"/>
        <end position="205"/>
    </location>
    <ligand>
        <name>substrate</name>
    </ligand>
</feature>
<dbReference type="HAMAP" id="MF_01139">
    <property type="entry name" value="ISPT"/>
    <property type="match status" value="1"/>
</dbReference>
<comment type="subunit">
    <text evidence="2">Homodimer.</text>
</comment>
<feature type="binding site" evidence="2">
    <location>
        <begin position="30"/>
        <end position="33"/>
    </location>
    <ligand>
        <name>substrate</name>
    </ligand>
</feature>
<dbReference type="GO" id="GO:0008834">
    <property type="term" value="F:ditrans,polycis-undecaprenyl-diphosphate synthase [(2E,6E)-farnesyl-diphosphate specific] activity"/>
    <property type="evidence" value="ECO:0007669"/>
    <property type="project" value="UniProtKB-UniRule"/>
</dbReference>
<accession>A0A9Q3UIP9</accession>
<keyword evidence="1 2" id="KW-0808">Transferase</keyword>
<keyword evidence="2" id="KW-0479">Metal-binding</keyword>
<keyword evidence="2" id="KW-0961">Cell wall biogenesis/degradation</keyword>
<gene>
    <name evidence="2 4" type="primary">uppS</name>
    <name evidence="4" type="ORF">LL252_03970</name>
</gene>
<dbReference type="GO" id="GO:0000287">
    <property type="term" value="F:magnesium ion binding"/>
    <property type="evidence" value="ECO:0007669"/>
    <property type="project" value="UniProtKB-UniRule"/>
</dbReference>
<comment type="similarity">
    <text evidence="2">Belongs to the UPP synthase family.</text>
</comment>
<feature type="binding site" evidence="2">
    <location>
        <position position="78"/>
    </location>
    <ligand>
        <name>substrate</name>
    </ligand>
</feature>
<name>A0A9Q3UIP9_9GAMM</name>
<dbReference type="GO" id="GO:0008360">
    <property type="term" value="P:regulation of cell shape"/>
    <property type="evidence" value="ECO:0007669"/>
    <property type="project" value="UniProtKB-KW"/>
</dbReference>
<dbReference type="NCBIfam" id="TIGR00055">
    <property type="entry name" value="uppS"/>
    <property type="match status" value="1"/>
</dbReference>
<feature type="active site" evidence="2">
    <location>
        <position position="29"/>
    </location>
</feature>